<reference evidence="3 4" key="1">
    <citation type="submission" date="2019-03" db="EMBL/GenBank/DDBJ databases">
        <title>Genomics of glacier-inhabiting Cryobacterium strains.</title>
        <authorList>
            <person name="Liu Q."/>
            <person name="Xin Y.-H."/>
        </authorList>
    </citation>
    <scope>NUCLEOTIDE SEQUENCE [LARGE SCALE GENOMIC DNA]</scope>
    <source>
        <strain evidence="3 4">Sr47</strain>
    </source>
</reference>
<dbReference type="GO" id="GO:0016491">
    <property type="term" value="F:oxidoreductase activity"/>
    <property type="evidence" value="ECO:0007669"/>
    <property type="project" value="UniProtKB-KW"/>
</dbReference>
<dbReference type="PRINTS" id="PR00081">
    <property type="entry name" value="GDHRDH"/>
</dbReference>
<dbReference type="AlphaFoldDB" id="A0A4R8UID4"/>
<evidence type="ECO:0000256" key="1">
    <source>
        <dbReference type="ARBA" id="ARBA00006484"/>
    </source>
</evidence>
<dbReference type="InterPro" id="IPR036291">
    <property type="entry name" value="NAD(P)-bd_dom_sf"/>
</dbReference>
<comment type="caution">
    <text evidence="3">The sequence shown here is derived from an EMBL/GenBank/DDBJ whole genome shotgun (WGS) entry which is preliminary data.</text>
</comment>
<evidence type="ECO:0000313" key="4">
    <source>
        <dbReference type="Proteomes" id="UP000297866"/>
    </source>
</evidence>
<evidence type="ECO:0000313" key="3">
    <source>
        <dbReference type="EMBL" id="TFB52829.1"/>
    </source>
</evidence>
<dbReference type="PANTHER" id="PTHR24321">
    <property type="entry name" value="DEHYDROGENASES, SHORT CHAIN"/>
    <property type="match status" value="1"/>
</dbReference>
<dbReference type="NCBIfam" id="NF005395">
    <property type="entry name" value="PRK06940.1"/>
    <property type="match status" value="1"/>
</dbReference>
<keyword evidence="2" id="KW-0560">Oxidoreductase</keyword>
<dbReference type="InterPro" id="IPR002347">
    <property type="entry name" value="SDR_fam"/>
</dbReference>
<protein>
    <submittedName>
        <fullName evidence="3">SDR family oxidoreductase</fullName>
    </submittedName>
</protein>
<accession>A0A4R8UID4</accession>
<comment type="similarity">
    <text evidence="1">Belongs to the short-chain dehydrogenases/reductases (SDR) family.</text>
</comment>
<proteinExistence type="inferred from homology"/>
<sequence>MSPVVELVETLPQRESVEKLAADAAALGPVTTVIHTAGLSPVQAPVGAILAVDLAGTAFVLDAFGAVIAPGGAGVFIASMAGHLARLAPELEAKLATTPTAELLGLPELQAEAIADPGAAYTLSKRANALRVRTASLAWGARGARVNSISPGIISTPMGAAELADPSGDQMRGMIAGSATGRIGTPDDIAAAIAFLTGPDSTFITGTDLLVDGGVVASLMTRMATG</sequence>
<dbReference type="OrthoDB" id="9803333at2"/>
<dbReference type="EMBL" id="SOEZ01000031">
    <property type="protein sequence ID" value="TFB52829.1"/>
    <property type="molecule type" value="Genomic_DNA"/>
</dbReference>
<evidence type="ECO:0000256" key="2">
    <source>
        <dbReference type="ARBA" id="ARBA00023002"/>
    </source>
</evidence>
<name>A0A4R8UID4_9MICO</name>
<dbReference type="SUPFAM" id="SSF51735">
    <property type="entry name" value="NAD(P)-binding Rossmann-fold domains"/>
    <property type="match status" value="1"/>
</dbReference>
<dbReference type="Pfam" id="PF13561">
    <property type="entry name" value="adh_short_C2"/>
    <property type="match status" value="1"/>
</dbReference>
<dbReference type="PANTHER" id="PTHR24321:SF8">
    <property type="entry name" value="ESTRADIOL 17-BETA-DEHYDROGENASE 8-RELATED"/>
    <property type="match status" value="1"/>
</dbReference>
<organism evidence="3 4">
    <name type="scientific">Cryobacterium tagatosivorans</name>
    <dbReference type="NCBI Taxonomy" id="1259199"/>
    <lineage>
        <taxon>Bacteria</taxon>
        <taxon>Bacillati</taxon>
        <taxon>Actinomycetota</taxon>
        <taxon>Actinomycetes</taxon>
        <taxon>Micrococcales</taxon>
        <taxon>Microbacteriaceae</taxon>
        <taxon>Cryobacterium</taxon>
    </lineage>
</organism>
<keyword evidence="4" id="KW-1185">Reference proteome</keyword>
<gene>
    <name evidence="3" type="ORF">E3O23_05895</name>
</gene>
<dbReference type="Gene3D" id="3.40.50.720">
    <property type="entry name" value="NAD(P)-binding Rossmann-like Domain"/>
    <property type="match status" value="1"/>
</dbReference>
<dbReference type="Proteomes" id="UP000297866">
    <property type="component" value="Unassembled WGS sequence"/>
</dbReference>